<dbReference type="InterPro" id="IPR003171">
    <property type="entry name" value="Mehydrof_redctse-like"/>
</dbReference>
<comment type="similarity">
    <text evidence="3 12">Belongs to the methylenetetrahydrofolate reductase family.</text>
</comment>
<evidence type="ECO:0000256" key="2">
    <source>
        <dbReference type="ARBA" id="ARBA00004777"/>
    </source>
</evidence>
<comment type="caution">
    <text evidence="13">The sequence shown here is derived from an EMBL/GenBank/DDBJ whole genome shotgun (WGS) entry which is preliminary data.</text>
</comment>
<evidence type="ECO:0000256" key="3">
    <source>
        <dbReference type="ARBA" id="ARBA00006743"/>
    </source>
</evidence>
<keyword evidence="14" id="KW-1185">Reference proteome</keyword>
<sequence length="295" mass="33006">MKTAELFENMTIFSLEIFPPKPDADESVIYDTLDELTDIHPDFISVTYGAGGGKNGCKTIQIASDIKNRYGVESVAHLPCIDLTKEQARGILDSMQEHGIENILALRGDCADGSSGSGDFHHASELISFIADNYDFNIIAACYPEIHPESRNAVEDMKWLKHKVDCGADHLISQLFLDNGYFYDFYEKARIAGINVPVEAGIMPVTNKRQIERMVKLCGVELPRKFVRILEKYEDNETALREAGIAYAIDQIIDLVADDVDGIHLYTMNNPYVAHRIYEAVQSLISAKRSLQAVR</sequence>
<keyword evidence="6 12" id="KW-0274">FAD</keyword>
<dbReference type="AlphaFoldDB" id="W7UUE9"/>
<evidence type="ECO:0000256" key="10">
    <source>
        <dbReference type="ARBA" id="ARBA00034478"/>
    </source>
</evidence>
<protein>
    <recommendedName>
        <fullName evidence="12">Methylenetetrahydrofolate reductase</fullName>
        <ecNumber evidence="12">1.5.1.54</ecNumber>
    </recommendedName>
</protein>
<keyword evidence="5 12" id="KW-0285">Flavoprotein</keyword>
<evidence type="ECO:0000256" key="6">
    <source>
        <dbReference type="ARBA" id="ARBA00022827"/>
    </source>
</evidence>
<dbReference type="PANTHER" id="PTHR45754:SF3">
    <property type="entry name" value="METHYLENETETRAHYDROFOLATE REDUCTASE (NADPH)"/>
    <property type="match status" value="1"/>
</dbReference>
<dbReference type="RefSeq" id="WP_037296748.1">
    <property type="nucleotide sequence ID" value="NZ_ATAX01000008.1"/>
</dbReference>
<reference evidence="13 14" key="1">
    <citation type="journal article" date="2014" name="PLoS ONE">
        <title>Rumen cellulosomics: divergent fiber-degrading strategies revealed by comparative genome-wide analysis of six ruminococcal strains.</title>
        <authorList>
            <person name="Dassa B."/>
            <person name="Borovok I."/>
            <person name="Ruimy-Israeli V."/>
            <person name="Lamed R."/>
            <person name="Flint H.J."/>
            <person name="Duncan S.H."/>
            <person name="Henrissat B."/>
            <person name="Coutinho P."/>
            <person name="Morrison M."/>
            <person name="Mosoni P."/>
            <person name="Yeoman C.J."/>
            <person name="White B.A."/>
            <person name="Bayer E.A."/>
        </authorList>
    </citation>
    <scope>NUCLEOTIDE SEQUENCE [LARGE SCALE GENOMIC DNA]</scope>
    <source>
        <strain evidence="13 14">007c</strain>
    </source>
</reference>
<evidence type="ECO:0000256" key="7">
    <source>
        <dbReference type="ARBA" id="ARBA00023002"/>
    </source>
</evidence>
<dbReference type="EMBL" id="ATAX01000008">
    <property type="protein sequence ID" value="EWM54784.1"/>
    <property type="molecule type" value="Genomic_DNA"/>
</dbReference>
<organism evidence="13 14">
    <name type="scientific">Ruminococcus flavefaciens 007c</name>
    <dbReference type="NCBI Taxonomy" id="1341157"/>
    <lineage>
        <taxon>Bacteria</taxon>
        <taxon>Bacillati</taxon>
        <taxon>Bacillota</taxon>
        <taxon>Clostridia</taxon>
        <taxon>Eubacteriales</taxon>
        <taxon>Oscillospiraceae</taxon>
        <taxon>Ruminococcus</taxon>
    </lineage>
</organism>
<dbReference type="Gene3D" id="3.20.20.220">
    <property type="match status" value="1"/>
</dbReference>
<evidence type="ECO:0000256" key="4">
    <source>
        <dbReference type="ARBA" id="ARBA00022605"/>
    </source>
</evidence>
<dbReference type="UniPathway" id="UPA00193"/>
<comment type="pathway">
    <text evidence="2 12">One-carbon metabolism; tetrahydrofolate interconversion.</text>
</comment>
<dbReference type="GO" id="GO:0009086">
    <property type="term" value="P:methionine biosynthetic process"/>
    <property type="evidence" value="ECO:0007669"/>
    <property type="project" value="UniProtKB-KW"/>
</dbReference>
<dbReference type="GO" id="GO:0106312">
    <property type="term" value="F:methylenetetrahydrofolate reductase (NADH) activity"/>
    <property type="evidence" value="ECO:0007669"/>
    <property type="project" value="UniProtKB-EC"/>
</dbReference>
<dbReference type="InterPro" id="IPR004620">
    <property type="entry name" value="MTHF_reductase_bac"/>
</dbReference>
<dbReference type="OrthoDB" id="9812555at2"/>
<dbReference type="GO" id="GO:0071949">
    <property type="term" value="F:FAD binding"/>
    <property type="evidence" value="ECO:0007669"/>
    <property type="project" value="TreeGrafter"/>
</dbReference>
<keyword evidence="9" id="KW-0486">Methionine biosynthesis</keyword>
<dbReference type="Proteomes" id="UP000019365">
    <property type="component" value="Unassembled WGS sequence"/>
</dbReference>
<dbReference type="InterPro" id="IPR029041">
    <property type="entry name" value="FAD-linked_oxidoreductase-like"/>
</dbReference>
<evidence type="ECO:0000313" key="13">
    <source>
        <dbReference type="EMBL" id="EWM54784.1"/>
    </source>
</evidence>
<dbReference type="CDD" id="cd00537">
    <property type="entry name" value="MTHFR"/>
    <property type="match status" value="1"/>
</dbReference>
<comment type="catalytic activity">
    <reaction evidence="11">
        <text>(6S)-5-methyl-5,6,7,8-tetrahydrofolate + NAD(+) = (6R)-5,10-methylene-5,6,7,8-tetrahydrofolate + NADH + H(+)</text>
        <dbReference type="Rhea" id="RHEA:19821"/>
        <dbReference type="ChEBI" id="CHEBI:15378"/>
        <dbReference type="ChEBI" id="CHEBI:15636"/>
        <dbReference type="ChEBI" id="CHEBI:18608"/>
        <dbReference type="ChEBI" id="CHEBI:57540"/>
        <dbReference type="ChEBI" id="CHEBI:57945"/>
        <dbReference type="EC" id="1.5.1.54"/>
    </reaction>
    <physiologicalReaction direction="right-to-left" evidence="11">
        <dbReference type="Rhea" id="RHEA:19823"/>
    </physiologicalReaction>
</comment>
<evidence type="ECO:0000256" key="9">
    <source>
        <dbReference type="ARBA" id="ARBA00023167"/>
    </source>
</evidence>
<dbReference type="SUPFAM" id="SSF51730">
    <property type="entry name" value="FAD-linked oxidoreductase"/>
    <property type="match status" value="1"/>
</dbReference>
<dbReference type="PANTHER" id="PTHR45754">
    <property type="entry name" value="METHYLENETETRAHYDROFOLATE REDUCTASE"/>
    <property type="match status" value="1"/>
</dbReference>
<dbReference type="GO" id="GO:0005829">
    <property type="term" value="C:cytosol"/>
    <property type="evidence" value="ECO:0007669"/>
    <property type="project" value="InterPro"/>
</dbReference>
<dbReference type="GO" id="GO:0035999">
    <property type="term" value="P:tetrahydrofolate interconversion"/>
    <property type="evidence" value="ECO:0007669"/>
    <property type="project" value="UniProtKB-UniPathway"/>
</dbReference>
<name>W7UUE9_RUMFL</name>
<dbReference type="EC" id="1.5.1.54" evidence="12"/>
<evidence type="ECO:0000313" key="14">
    <source>
        <dbReference type="Proteomes" id="UP000019365"/>
    </source>
</evidence>
<dbReference type="eggNOG" id="COG0685">
    <property type="taxonomic scope" value="Bacteria"/>
</dbReference>
<evidence type="ECO:0000256" key="12">
    <source>
        <dbReference type="RuleBase" id="RU003862"/>
    </source>
</evidence>
<evidence type="ECO:0000256" key="1">
    <source>
        <dbReference type="ARBA" id="ARBA00001974"/>
    </source>
</evidence>
<keyword evidence="8" id="KW-0520">NAD</keyword>
<keyword evidence="7 12" id="KW-0560">Oxidoreductase</keyword>
<dbReference type="Pfam" id="PF02219">
    <property type="entry name" value="MTHFR"/>
    <property type="match status" value="1"/>
</dbReference>
<evidence type="ECO:0000256" key="11">
    <source>
        <dbReference type="ARBA" id="ARBA00048628"/>
    </source>
</evidence>
<dbReference type="PATRIC" id="fig|1341157.4.peg.400"/>
<dbReference type="NCBIfam" id="TIGR00676">
    <property type="entry name" value="fadh2"/>
    <property type="match status" value="1"/>
</dbReference>
<comment type="cofactor">
    <cofactor evidence="1 12">
        <name>FAD</name>
        <dbReference type="ChEBI" id="CHEBI:57692"/>
    </cofactor>
</comment>
<proteinExistence type="inferred from homology"/>
<evidence type="ECO:0000256" key="8">
    <source>
        <dbReference type="ARBA" id="ARBA00023027"/>
    </source>
</evidence>
<comment type="pathway">
    <text evidence="10">Amino-acid biosynthesis; L-methionine biosynthesis via de novo pathway.</text>
</comment>
<evidence type="ECO:0000256" key="5">
    <source>
        <dbReference type="ARBA" id="ARBA00022630"/>
    </source>
</evidence>
<accession>W7UUE9</accession>
<gene>
    <name evidence="13" type="ORF">RF007C_10625</name>
</gene>
<keyword evidence="4" id="KW-0028">Amino-acid biosynthesis</keyword>